<evidence type="ECO:0000256" key="1">
    <source>
        <dbReference type="SAM" id="Coils"/>
    </source>
</evidence>
<dbReference type="Proteomes" id="UP000183794">
    <property type="component" value="Unassembled WGS sequence"/>
</dbReference>
<evidence type="ECO:0000313" key="2">
    <source>
        <dbReference type="EMBL" id="SGZ20729.1"/>
    </source>
</evidence>
<dbReference type="OrthoDB" id="9128705at2"/>
<keyword evidence="1" id="KW-0175">Coiled coil</keyword>
<organism evidence="2 3">
    <name type="scientific">Moritella viscosa</name>
    <dbReference type="NCBI Taxonomy" id="80854"/>
    <lineage>
        <taxon>Bacteria</taxon>
        <taxon>Pseudomonadati</taxon>
        <taxon>Pseudomonadota</taxon>
        <taxon>Gammaproteobacteria</taxon>
        <taxon>Alteromonadales</taxon>
        <taxon>Moritellaceae</taxon>
        <taxon>Moritella</taxon>
    </lineage>
</organism>
<sequence length="197" mass="22605">MAKAIALHTDVYNLLIVVNINNFTVSEIRDALMHMSEFFNDENETRKYIYRVICKLTKLKLLIKHTHVEVKKSRYTKSEAFTNTSFVMKSNTKMSLVQQSKITQLDDIKTETSTAFNTVLSKEKKDYEAELAVALSEAEEFKDLILRFPKQNNLFKPFYLEIKERSELLAGKINALTKVLSASNLASQSGFNHLTVN</sequence>
<feature type="coiled-coil region" evidence="1">
    <location>
        <begin position="117"/>
        <end position="144"/>
    </location>
</feature>
<dbReference type="EMBL" id="FPLD01000173">
    <property type="protein sequence ID" value="SGZ20729.1"/>
    <property type="molecule type" value="Genomic_DNA"/>
</dbReference>
<evidence type="ECO:0000313" key="3">
    <source>
        <dbReference type="Proteomes" id="UP000183794"/>
    </source>
</evidence>
<dbReference type="RefSeq" id="WP_075518687.1">
    <property type="nucleotide sequence ID" value="NZ_FPLD01000173.1"/>
</dbReference>
<proteinExistence type="predicted"/>
<gene>
    <name evidence="2" type="ORF">NVI5450_4913</name>
</gene>
<dbReference type="AlphaFoldDB" id="A0A1L0AS82"/>
<protein>
    <submittedName>
        <fullName evidence="2">Uncharacterized protein</fullName>
    </submittedName>
</protein>
<name>A0A1L0AS82_9GAMM</name>
<reference evidence="2 3" key="1">
    <citation type="submission" date="2016-11" db="EMBL/GenBank/DDBJ databases">
        <authorList>
            <person name="Jaros S."/>
            <person name="Januszkiewicz K."/>
            <person name="Wedrychowicz H."/>
        </authorList>
    </citation>
    <scope>NUCLEOTIDE SEQUENCE [LARGE SCALE GENOMIC DNA]</scope>
    <source>
        <strain evidence="2">NVI 5450</strain>
    </source>
</reference>
<accession>A0A1L0AS82</accession>